<feature type="compositionally biased region" description="Polar residues" evidence="1">
    <location>
        <begin position="219"/>
        <end position="229"/>
    </location>
</feature>
<organism evidence="2">
    <name type="scientific">Eremomyces bilateralis CBS 781.70</name>
    <dbReference type="NCBI Taxonomy" id="1392243"/>
    <lineage>
        <taxon>Eukaryota</taxon>
        <taxon>Fungi</taxon>
        <taxon>Dikarya</taxon>
        <taxon>Ascomycota</taxon>
        <taxon>Pezizomycotina</taxon>
        <taxon>Dothideomycetes</taxon>
        <taxon>Dothideomycetes incertae sedis</taxon>
        <taxon>Eremomycetales</taxon>
        <taxon>Eremomycetaceae</taxon>
        <taxon>Eremomyces</taxon>
    </lineage>
</organism>
<keyword evidence="3" id="KW-1185">Reference proteome</keyword>
<evidence type="ECO:0000313" key="3">
    <source>
        <dbReference type="Proteomes" id="UP000504638"/>
    </source>
</evidence>
<dbReference type="Proteomes" id="UP000504638">
    <property type="component" value="Unplaced"/>
</dbReference>
<reference evidence="4" key="3">
    <citation type="submission" date="2025-04" db="UniProtKB">
        <authorList>
            <consortium name="RefSeq"/>
        </authorList>
    </citation>
    <scope>IDENTIFICATION</scope>
    <source>
        <strain evidence="4">CBS 781.70</strain>
    </source>
</reference>
<feature type="region of interest" description="Disordered" evidence="1">
    <location>
        <begin position="35"/>
        <end position="130"/>
    </location>
</feature>
<reference evidence="4" key="2">
    <citation type="submission" date="2020-04" db="EMBL/GenBank/DDBJ databases">
        <authorList>
            <consortium name="NCBI Genome Project"/>
        </authorList>
    </citation>
    <scope>NUCLEOTIDE SEQUENCE</scope>
    <source>
        <strain evidence="4">CBS 781.70</strain>
    </source>
</reference>
<dbReference type="RefSeq" id="XP_033538063.1">
    <property type="nucleotide sequence ID" value="XM_033677899.1"/>
</dbReference>
<sequence length="311" mass="32707">MAEDGGDAQVEDGLSLKTRLLASLIAAVYEWARTPVPVRQSPSPHSATYPDRPIRPLPKRPLRSRLSPEQAGSIVYPPAPPATGPLFSFPYSQSPPFSAGPHRGEGEHPYQHAHPADVHKPAEEEDVDDGYWVDGKRYNAKTGRIDRASMEEMNGSARPRGQSAAHPPPPPGSTTSSADGYESFENTNNKKKRKIPVSGAAGAHSNAVLAEAPGVAVPSSRTDASQFDDPSSGTGQYYGSGTSATSASGTGISGAGRGRYGRNGRVPSERRPLGLSTSGANARANPNAVTRKEWSGGASVDEKGMAVIPFM</sequence>
<evidence type="ECO:0000313" key="2">
    <source>
        <dbReference type="EMBL" id="KAF1816432.1"/>
    </source>
</evidence>
<dbReference type="EMBL" id="ML975150">
    <property type="protein sequence ID" value="KAF1816432.1"/>
    <property type="molecule type" value="Genomic_DNA"/>
</dbReference>
<protein>
    <submittedName>
        <fullName evidence="2 4">Uncharacterized protein</fullName>
    </submittedName>
</protein>
<gene>
    <name evidence="2 4" type="ORF">P152DRAFT_446088</name>
</gene>
<name>A0A6G1GEI0_9PEZI</name>
<feature type="compositionally biased region" description="Low complexity" evidence="1">
    <location>
        <begin position="85"/>
        <end position="97"/>
    </location>
</feature>
<feature type="region of interest" description="Disordered" evidence="1">
    <location>
        <begin position="143"/>
        <end position="199"/>
    </location>
</feature>
<evidence type="ECO:0000313" key="4">
    <source>
        <dbReference type="RefSeq" id="XP_033538063.1"/>
    </source>
</evidence>
<evidence type="ECO:0000256" key="1">
    <source>
        <dbReference type="SAM" id="MobiDB-lite"/>
    </source>
</evidence>
<proteinExistence type="predicted"/>
<dbReference type="AlphaFoldDB" id="A0A6G1GEI0"/>
<feature type="compositionally biased region" description="Low complexity" evidence="1">
    <location>
        <begin position="231"/>
        <end position="250"/>
    </location>
</feature>
<dbReference type="GeneID" id="54418469"/>
<feature type="compositionally biased region" description="Basic and acidic residues" evidence="1">
    <location>
        <begin position="102"/>
        <end position="122"/>
    </location>
</feature>
<accession>A0A6G1GEI0</accession>
<feature type="region of interest" description="Disordered" evidence="1">
    <location>
        <begin position="214"/>
        <end position="298"/>
    </location>
</feature>
<dbReference type="OrthoDB" id="4174342at2759"/>
<reference evidence="2 4" key="1">
    <citation type="submission" date="2020-01" db="EMBL/GenBank/DDBJ databases">
        <authorList>
            <consortium name="DOE Joint Genome Institute"/>
            <person name="Haridas S."/>
            <person name="Albert R."/>
            <person name="Binder M."/>
            <person name="Bloem J."/>
            <person name="Labutti K."/>
            <person name="Salamov A."/>
            <person name="Andreopoulos B."/>
            <person name="Baker S.E."/>
            <person name="Barry K."/>
            <person name="Bills G."/>
            <person name="Bluhm B.H."/>
            <person name="Cannon C."/>
            <person name="Castanera R."/>
            <person name="Culley D.E."/>
            <person name="Daum C."/>
            <person name="Ezra D."/>
            <person name="Gonzalez J.B."/>
            <person name="Henrissat B."/>
            <person name="Kuo A."/>
            <person name="Liang C."/>
            <person name="Lipzen A."/>
            <person name="Lutzoni F."/>
            <person name="Magnuson J."/>
            <person name="Mondo S."/>
            <person name="Nolan M."/>
            <person name="Ohm R."/>
            <person name="Pangilinan J."/>
            <person name="Park H.-J."/>
            <person name="Ramirez L."/>
            <person name="Alfaro M."/>
            <person name="Sun H."/>
            <person name="Tritt A."/>
            <person name="Yoshinaga Y."/>
            <person name="Zwiers L.-H."/>
            <person name="Turgeon B.G."/>
            <person name="Goodwin S.B."/>
            <person name="Spatafora J.W."/>
            <person name="Crous P.W."/>
            <person name="Grigoriev I.V."/>
        </authorList>
    </citation>
    <scope>NUCLEOTIDE SEQUENCE</scope>
    <source>
        <strain evidence="2 4">CBS 781.70</strain>
    </source>
</reference>